<reference evidence="2" key="1">
    <citation type="journal article" date="2019" name="Int. J. Syst. Evol. Microbiol.">
        <title>The Global Catalogue of Microorganisms (GCM) 10K type strain sequencing project: providing services to taxonomists for standard genome sequencing and annotation.</title>
        <authorList>
            <consortium name="The Broad Institute Genomics Platform"/>
            <consortium name="The Broad Institute Genome Sequencing Center for Infectious Disease"/>
            <person name="Wu L."/>
            <person name="Ma J."/>
        </authorList>
    </citation>
    <scope>NUCLEOTIDE SEQUENCE [LARGE SCALE GENOMIC DNA]</scope>
    <source>
        <strain evidence="2">KCTC 12861</strain>
    </source>
</reference>
<keyword evidence="2" id="KW-1185">Reference proteome</keyword>
<gene>
    <name evidence="1" type="ORF">GCM10007094_43620</name>
</gene>
<dbReference type="EMBL" id="BMXE01000012">
    <property type="protein sequence ID" value="GHB49625.1"/>
    <property type="molecule type" value="Genomic_DNA"/>
</dbReference>
<sequence>MVSKAEKIAWVVVFKNMDSVAAFLQKGGSNLASWNGTAVGFDPETVSNGFAFRGLYRN</sequence>
<comment type="caution">
    <text evidence="1">The sequence shown here is derived from an EMBL/GenBank/DDBJ whole genome shotgun (WGS) entry which is preliminary data.</text>
</comment>
<proteinExistence type="predicted"/>
<accession>A0ABQ3ETT5</accession>
<dbReference type="Proteomes" id="UP000637980">
    <property type="component" value="Unassembled WGS sequence"/>
</dbReference>
<organism evidence="1 2">
    <name type="scientific">Pseudovibrio japonicus</name>
    <dbReference type="NCBI Taxonomy" id="366534"/>
    <lineage>
        <taxon>Bacteria</taxon>
        <taxon>Pseudomonadati</taxon>
        <taxon>Pseudomonadota</taxon>
        <taxon>Alphaproteobacteria</taxon>
        <taxon>Hyphomicrobiales</taxon>
        <taxon>Stappiaceae</taxon>
        <taxon>Pseudovibrio</taxon>
    </lineage>
</organism>
<evidence type="ECO:0000313" key="2">
    <source>
        <dbReference type="Proteomes" id="UP000637980"/>
    </source>
</evidence>
<protein>
    <submittedName>
        <fullName evidence="1">Uncharacterized protein</fullName>
    </submittedName>
</protein>
<name>A0ABQ3ETT5_9HYPH</name>
<evidence type="ECO:0000313" key="1">
    <source>
        <dbReference type="EMBL" id="GHB49625.1"/>
    </source>
</evidence>